<comment type="function">
    <text evidence="1">Site-specific tyrosine recombinase, which acts by catalyzing the cutting and rejoining of the recombining DNA molecules.</text>
</comment>
<dbReference type="EMBL" id="LITQ01000015">
    <property type="protein sequence ID" value="OAA93049.1"/>
    <property type="molecule type" value="Genomic_DNA"/>
</dbReference>
<feature type="domain" description="Core-binding (CB)" evidence="8">
    <location>
        <begin position="59"/>
        <end position="142"/>
    </location>
</feature>
<evidence type="ECO:0000313" key="10">
    <source>
        <dbReference type="EMBL" id="OBR90792.1"/>
    </source>
</evidence>
<dbReference type="GO" id="GO:0003677">
    <property type="term" value="F:DNA binding"/>
    <property type="evidence" value="ECO:0007669"/>
    <property type="project" value="UniProtKB-UniRule"/>
</dbReference>
<dbReference type="Pfam" id="PF00589">
    <property type="entry name" value="Phage_integrase"/>
    <property type="match status" value="1"/>
</dbReference>
<sequence>MSKQRNPNGMGTFKQRKDGRYEWRQKIDGQERYISAKTMKELREKIKKITDLPIIKNKYKVDDWFQRWLEIYIKPLKKKATYDQYRIIYNTHIKTVLGNRKLSTIKTYDIQSVIAKMNEKKLSTWTMKHARKIMNIAFSKAFEEKIIAENPVKSIEIPIKQAKPRKTLTIEELQKLFKAMENSRWLWSVKFALVTGLRRGELLALKWSDIDWQNKRISINKSNSVTGLGDTKSSKIHYVPLSENAIQFLNEQKDMLKKEFNPILYNEDLKGKALIFPSESGKMIRPDSYYTLIRRFSVKAGIKASPHCFRHTFVYLTRGNLSLKDLQNILGHSESTTTLDIYGNMLNDNTKKNIEQIDNVFNTVDKEMDKIKEEKIKNTGKIIPFRRAK</sequence>
<comment type="similarity">
    <text evidence="2">Belongs to the 'phage' integrase family.</text>
</comment>
<dbReference type="CDD" id="cd01189">
    <property type="entry name" value="INT_ICEBs1_C_like"/>
    <property type="match status" value="1"/>
</dbReference>
<keyword evidence="5" id="KW-0233">DNA recombination</keyword>
<dbReference type="AlphaFoldDB" id="A0A162NFV8"/>
<keyword evidence="4 6" id="KW-0238">DNA-binding</keyword>
<dbReference type="InterPro" id="IPR010998">
    <property type="entry name" value="Integrase_recombinase_N"/>
</dbReference>
<dbReference type="PANTHER" id="PTHR30349:SF41">
    <property type="entry name" value="INTEGRASE_RECOMBINASE PROTEIN MJ0367-RELATED"/>
    <property type="match status" value="1"/>
</dbReference>
<dbReference type="SUPFAM" id="SSF56349">
    <property type="entry name" value="DNA breaking-rejoining enzymes"/>
    <property type="match status" value="1"/>
</dbReference>
<comment type="caution">
    <text evidence="9">The sequence shown here is derived from an EMBL/GenBank/DDBJ whole genome shotgun (WGS) entry which is preliminary data.</text>
</comment>
<dbReference type="InterPro" id="IPR004107">
    <property type="entry name" value="Integrase_SAM-like_N"/>
</dbReference>
<dbReference type="Proteomes" id="UP000077384">
    <property type="component" value="Unassembled WGS sequence"/>
</dbReference>
<organism evidence="9 11">
    <name type="scientific">Clostridium coskatii</name>
    <dbReference type="NCBI Taxonomy" id="1705578"/>
    <lineage>
        <taxon>Bacteria</taxon>
        <taxon>Bacillati</taxon>
        <taxon>Bacillota</taxon>
        <taxon>Clostridia</taxon>
        <taxon>Eubacteriales</taxon>
        <taxon>Clostridiaceae</taxon>
        <taxon>Clostridium</taxon>
    </lineage>
</organism>
<reference evidence="10 12" key="2">
    <citation type="journal article" date="2016" name="Front. Microbiol.">
        <title>Industrial Acetogenic Biocatalysts: A Comparative Metabolic and Genomic Analysis.</title>
        <authorList>
            <person name="Bengelsdorf F."/>
            <person name="Poehlein A."/>
            <person name="Sonja S."/>
            <person name="Erz C."/>
            <person name="Hummel T."/>
            <person name="Hoffmeister S."/>
            <person name="Daniel R."/>
            <person name="Durre P."/>
        </authorList>
    </citation>
    <scope>NUCLEOTIDE SEQUENCE [LARGE SCALE GENOMIC DNA]</scope>
    <source>
        <strain evidence="10 12">PTA-10522</strain>
    </source>
</reference>
<dbReference type="InterPro" id="IPR044068">
    <property type="entry name" value="CB"/>
</dbReference>
<dbReference type="PROSITE" id="PS51898">
    <property type="entry name" value="TYR_RECOMBINASE"/>
    <property type="match status" value="1"/>
</dbReference>
<evidence type="ECO:0000256" key="2">
    <source>
        <dbReference type="ARBA" id="ARBA00008857"/>
    </source>
</evidence>
<keyword evidence="3" id="KW-0229">DNA integration</keyword>
<reference evidence="9 11" key="1">
    <citation type="journal article" date="2015" name="Biotechnol. Bioeng.">
        <title>Genome sequence and phenotypic characterization of Caulobacter segnis.</title>
        <authorList>
            <person name="Patel S."/>
            <person name="Fletcher B."/>
            <person name="Scott D.C."/>
            <person name="Ely B."/>
        </authorList>
    </citation>
    <scope>NUCLEOTIDE SEQUENCE [LARGE SCALE GENOMIC DNA]</scope>
    <source>
        <strain evidence="9 11">PS02</strain>
    </source>
</reference>
<evidence type="ECO:0000259" key="8">
    <source>
        <dbReference type="PROSITE" id="PS51900"/>
    </source>
</evidence>
<dbReference type="Gene3D" id="1.10.443.10">
    <property type="entry name" value="Intergrase catalytic core"/>
    <property type="match status" value="1"/>
</dbReference>
<keyword evidence="12" id="KW-1185">Reference proteome</keyword>
<evidence type="ECO:0000256" key="1">
    <source>
        <dbReference type="ARBA" id="ARBA00003283"/>
    </source>
</evidence>
<evidence type="ECO:0000313" key="11">
    <source>
        <dbReference type="Proteomes" id="UP000077384"/>
    </source>
</evidence>
<accession>A0A162NFV8</accession>
<protein>
    <submittedName>
        <fullName evidence="9">Tyrosine recombinase XerC</fullName>
    </submittedName>
    <submittedName>
        <fullName evidence="10">Tyrosine recombinase XerD</fullName>
    </submittedName>
</protein>
<feature type="domain" description="Tyr recombinase" evidence="7">
    <location>
        <begin position="163"/>
        <end position="356"/>
    </location>
</feature>
<dbReference type="PROSITE" id="PS51900">
    <property type="entry name" value="CB"/>
    <property type="match status" value="1"/>
</dbReference>
<dbReference type="GO" id="GO:0006310">
    <property type="term" value="P:DNA recombination"/>
    <property type="evidence" value="ECO:0007669"/>
    <property type="project" value="UniProtKB-KW"/>
</dbReference>
<dbReference type="InterPro" id="IPR011010">
    <property type="entry name" value="DNA_brk_join_enz"/>
</dbReference>
<proteinExistence type="inferred from homology"/>
<gene>
    <name evidence="9" type="primary">xerC_2</name>
    <name evidence="10" type="synonym">xerD_6</name>
    <name evidence="10" type="ORF">CLCOS_37670</name>
    <name evidence="9" type="ORF">WX73_00367</name>
</gene>
<evidence type="ECO:0000313" key="9">
    <source>
        <dbReference type="EMBL" id="OAA93049.1"/>
    </source>
</evidence>
<dbReference type="PANTHER" id="PTHR30349">
    <property type="entry name" value="PHAGE INTEGRASE-RELATED"/>
    <property type="match status" value="1"/>
</dbReference>
<evidence type="ECO:0000256" key="3">
    <source>
        <dbReference type="ARBA" id="ARBA00022908"/>
    </source>
</evidence>
<dbReference type="Pfam" id="PF14659">
    <property type="entry name" value="Phage_int_SAM_3"/>
    <property type="match status" value="1"/>
</dbReference>
<dbReference type="InterPro" id="IPR050090">
    <property type="entry name" value="Tyrosine_recombinase_XerCD"/>
</dbReference>
<dbReference type="InterPro" id="IPR013762">
    <property type="entry name" value="Integrase-like_cat_sf"/>
</dbReference>
<name>A0A162NFV8_9CLOT</name>
<dbReference type="EMBL" id="LROR01000088">
    <property type="protein sequence ID" value="OBR90792.1"/>
    <property type="molecule type" value="Genomic_DNA"/>
</dbReference>
<evidence type="ECO:0000259" key="7">
    <source>
        <dbReference type="PROSITE" id="PS51898"/>
    </source>
</evidence>
<evidence type="ECO:0000256" key="5">
    <source>
        <dbReference type="ARBA" id="ARBA00023172"/>
    </source>
</evidence>
<dbReference type="Gene3D" id="1.10.150.130">
    <property type="match status" value="1"/>
</dbReference>
<evidence type="ECO:0000256" key="4">
    <source>
        <dbReference type="ARBA" id="ARBA00023125"/>
    </source>
</evidence>
<evidence type="ECO:0000256" key="6">
    <source>
        <dbReference type="PROSITE-ProRule" id="PRU01248"/>
    </source>
</evidence>
<dbReference type="InterPro" id="IPR002104">
    <property type="entry name" value="Integrase_catalytic"/>
</dbReference>
<dbReference type="GO" id="GO:0015074">
    <property type="term" value="P:DNA integration"/>
    <property type="evidence" value="ECO:0007669"/>
    <property type="project" value="UniProtKB-KW"/>
</dbReference>
<evidence type="ECO:0000313" key="12">
    <source>
        <dbReference type="Proteomes" id="UP000093694"/>
    </source>
</evidence>
<dbReference type="PATRIC" id="fig|1705578.3.peg.751"/>
<dbReference type="Proteomes" id="UP000093694">
    <property type="component" value="Unassembled WGS sequence"/>
</dbReference>